<dbReference type="InterPro" id="IPR036318">
    <property type="entry name" value="FAD-bd_PCMH-like_sf"/>
</dbReference>
<dbReference type="Gene3D" id="3.30.70.2520">
    <property type="match status" value="1"/>
</dbReference>
<dbReference type="STRING" id="3088.A0A383WCE7"/>
<feature type="domain" description="FAD-binding PCMH-type" evidence="4">
    <location>
        <begin position="23"/>
        <end position="213"/>
    </location>
</feature>
<evidence type="ECO:0000256" key="2">
    <source>
        <dbReference type="ARBA" id="ARBA00005147"/>
    </source>
</evidence>
<evidence type="ECO:0000259" key="4">
    <source>
        <dbReference type="PROSITE" id="PS51387"/>
    </source>
</evidence>
<comment type="pathway">
    <text evidence="2">Cofactor biosynthesis; L-ascorbate biosynthesis.</text>
</comment>
<dbReference type="EMBL" id="FNXT01001228">
    <property type="protein sequence ID" value="SZX75307.1"/>
    <property type="molecule type" value="Genomic_DNA"/>
</dbReference>
<dbReference type="InterPro" id="IPR016167">
    <property type="entry name" value="FAD-bd_PCMH_sub1"/>
</dbReference>
<dbReference type="InterPro" id="IPR010031">
    <property type="entry name" value="FAD_lactone_oxidase-like"/>
</dbReference>
<accession>A0A383WCE7</accession>
<dbReference type="SUPFAM" id="SSF56176">
    <property type="entry name" value="FAD-binding/transporter-associated domain-like"/>
    <property type="match status" value="1"/>
</dbReference>
<dbReference type="GO" id="GO:0016020">
    <property type="term" value="C:membrane"/>
    <property type="evidence" value="ECO:0007669"/>
    <property type="project" value="InterPro"/>
</dbReference>
<dbReference type="GO" id="GO:0003885">
    <property type="term" value="F:D-arabinono-1,4-lactone oxidase activity"/>
    <property type="evidence" value="ECO:0007669"/>
    <property type="project" value="InterPro"/>
</dbReference>
<evidence type="ECO:0000256" key="1">
    <source>
        <dbReference type="ARBA" id="ARBA00001974"/>
    </source>
</evidence>
<evidence type="ECO:0000313" key="6">
    <source>
        <dbReference type="Proteomes" id="UP000256970"/>
    </source>
</evidence>
<comment type="cofactor">
    <cofactor evidence="1">
        <name>FAD</name>
        <dbReference type="ChEBI" id="CHEBI:57692"/>
    </cofactor>
</comment>
<evidence type="ECO:0000256" key="3">
    <source>
        <dbReference type="ARBA" id="ARBA00023002"/>
    </source>
</evidence>
<dbReference type="InterPro" id="IPR016166">
    <property type="entry name" value="FAD-bd_PCMH"/>
</dbReference>
<name>A0A383WCE7_TETOB</name>
<dbReference type="InterPro" id="IPR006094">
    <property type="entry name" value="Oxid_FAD_bind_N"/>
</dbReference>
<dbReference type="Pfam" id="PF04030">
    <property type="entry name" value="ALO"/>
    <property type="match status" value="1"/>
</dbReference>
<reference evidence="5 6" key="1">
    <citation type="submission" date="2016-10" db="EMBL/GenBank/DDBJ databases">
        <authorList>
            <person name="Cai Z."/>
        </authorList>
    </citation>
    <scope>NUCLEOTIDE SEQUENCE [LARGE SCALE GENOMIC DNA]</scope>
</reference>
<dbReference type="Gene3D" id="3.30.465.10">
    <property type="match status" value="1"/>
</dbReference>
<dbReference type="PROSITE" id="PS51387">
    <property type="entry name" value="FAD_PCMH"/>
    <property type="match status" value="1"/>
</dbReference>
<keyword evidence="3" id="KW-0560">Oxidoreductase</keyword>
<dbReference type="GO" id="GO:0019853">
    <property type="term" value="P:L-ascorbic acid biosynthetic process"/>
    <property type="evidence" value="ECO:0007669"/>
    <property type="project" value="UniProtKB-UniPathway"/>
</dbReference>
<dbReference type="Proteomes" id="UP000256970">
    <property type="component" value="Unassembled WGS sequence"/>
</dbReference>
<dbReference type="Gene3D" id="3.30.43.10">
    <property type="entry name" value="Uridine Diphospho-n-acetylenolpyruvylglucosamine Reductase, domain 2"/>
    <property type="match status" value="1"/>
</dbReference>
<keyword evidence="6" id="KW-1185">Reference proteome</keyword>
<dbReference type="InterPro" id="IPR007173">
    <property type="entry name" value="ALO_C"/>
</dbReference>
<organism evidence="5 6">
    <name type="scientific">Tetradesmus obliquus</name>
    <name type="common">Green alga</name>
    <name type="synonym">Acutodesmus obliquus</name>
    <dbReference type="NCBI Taxonomy" id="3088"/>
    <lineage>
        <taxon>Eukaryota</taxon>
        <taxon>Viridiplantae</taxon>
        <taxon>Chlorophyta</taxon>
        <taxon>core chlorophytes</taxon>
        <taxon>Chlorophyceae</taxon>
        <taxon>CS clade</taxon>
        <taxon>Sphaeropleales</taxon>
        <taxon>Scenedesmaceae</taxon>
        <taxon>Tetradesmus</taxon>
    </lineage>
</organism>
<dbReference type="AlphaFoldDB" id="A0A383WCE7"/>
<gene>
    <name evidence="5" type="ORF">BQ4739_LOCUS15594</name>
</gene>
<dbReference type="PANTHER" id="PTHR43762:SF5">
    <property type="entry name" value="FAD-BINDING PCMH-TYPE DOMAIN-CONTAINING PROTEIN"/>
    <property type="match status" value="1"/>
</dbReference>
<dbReference type="InterPro" id="IPR016169">
    <property type="entry name" value="FAD-bd_PCMH_sub2"/>
</dbReference>
<dbReference type="PANTHER" id="PTHR43762">
    <property type="entry name" value="L-GULONOLACTONE OXIDASE"/>
    <property type="match status" value="1"/>
</dbReference>
<dbReference type="UniPathway" id="UPA00132"/>
<dbReference type="Pfam" id="PF01565">
    <property type="entry name" value="FAD_binding_4"/>
    <property type="match status" value="1"/>
</dbReference>
<evidence type="ECO:0000313" key="5">
    <source>
        <dbReference type="EMBL" id="SZX75307.1"/>
    </source>
</evidence>
<sequence>MDPSAQHSFCGLPYELSNFQGHFKCEPSVIVGRPSDRQQLANLVKAYPKVKAVGVGHSWWRQNFCSGVNSSAINIVTTELAETLPASQGKPERTISVDEEAMTATVAAGVTQRTLLRFLDNYRTAKSPDGYTLAAFSWFIDQTIAGAVATATHGSSFKHASLSHQLRGLTLMDASGSIRSITPSSDPHLWRAASVSAGRLGIILDVTISIVKNTAVRRSKEDISTEEFVTSLQRLQEDYKAAAGPAVAASSGAAKQDGGNATAAAAGGLGSISPLASYAVWQAVKSFDEVQLFWFIPSRMLWRVTFDRLTDGLSDEEAAKVMAADGPSNGLPEGAHAQMKVNAVGTGIGIDVAPTYWSDQYRLYLSINVVPGVYPARESYVSISEMENKLYAAWNSYDQYEVAVPLSKAGDCLGAVTKELYGPAQRWRGFRSPALVRFIRAEHSYLSPAVGDAVMYVNMEDHLSYINGNTNEDFQAVLRVFRSPVCGPARLHWGKAGWPQHAQCFDGAAEYPKTWCDFGCAVHQLDPTGKFSAEADRDIWQWSATDSSTGQRVADAGSCCSSSGFDHARCKCASRTDCSKE</sequence>
<dbReference type="GO" id="GO:0071949">
    <property type="term" value="F:FAD binding"/>
    <property type="evidence" value="ECO:0007669"/>
    <property type="project" value="InterPro"/>
</dbReference>
<proteinExistence type="predicted"/>
<protein>
    <recommendedName>
        <fullName evidence="4">FAD-binding PCMH-type domain-containing protein</fullName>
    </recommendedName>
</protein>